<feature type="domain" description="HTH lysR-type" evidence="5">
    <location>
        <begin position="1"/>
        <end position="50"/>
    </location>
</feature>
<comment type="similarity">
    <text evidence="1">Belongs to the LysR transcriptional regulatory family.</text>
</comment>
<dbReference type="Gene3D" id="3.40.190.290">
    <property type="match status" value="1"/>
</dbReference>
<dbReference type="CDD" id="cd05466">
    <property type="entry name" value="PBP2_LTTR_substrate"/>
    <property type="match status" value="1"/>
</dbReference>
<evidence type="ECO:0000256" key="2">
    <source>
        <dbReference type="ARBA" id="ARBA00023015"/>
    </source>
</evidence>
<evidence type="ECO:0000313" key="7">
    <source>
        <dbReference type="Proteomes" id="UP000309133"/>
    </source>
</evidence>
<dbReference type="Proteomes" id="UP000309133">
    <property type="component" value="Unassembled WGS sequence"/>
</dbReference>
<keyword evidence="2" id="KW-0805">Transcription regulation</keyword>
<dbReference type="AlphaFoldDB" id="A0A4S4FSH1"/>
<dbReference type="PRINTS" id="PR00039">
    <property type="entry name" value="HTHLYSR"/>
</dbReference>
<dbReference type="Pfam" id="PF00126">
    <property type="entry name" value="HTH_1"/>
    <property type="match status" value="1"/>
</dbReference>
<sequence length="306" mass="33206">MIAVSELGSFSAAATALYISQPALTRRVALLEAELDLKLFIRTPRGVFLTDAGRIVIEPARRAISETERIKRELDLIHAGSRGSLLITGAPNLNLAHIGGLIGRFQQVHPEVDIRVGHSRSTAAALEAVESGTRDLAIVDSQPTSDRFALTELWEDDYFAVMAHGAKTAARSHVIPTVTADMIRGRPLVHMPRSSHPIEQGQALFDMVGVEPDSRIETEHCELLVPIAIGGHGVAIVPRLQAMRAFEEGAFVASPPERMTATISLARRFDEASPSVMRFLRLVRTAKASARTFVPKLLESAESLAS</sequence>
<dbReference type="Gene3D" id="1.10.10.10">
    <property type="entry name" value="Winged helix-like DNA-binding domain superfamily/Winged helix DNA-binding domain"/>
    <property type="match status" value="1"/>
</dbReference>
<evidence type="ECO:0000256" key="1">
    <source>
        <dbReference type="ARBA" id="ARBA00009437"/>
    </source>
</evidence>
<dbReference type="EMBL" id="SSSM01000001">
    <property type="protein sequence ID" value="THG32852.1"/>
    <property type="molecule type" value="Genomic_DNA"/>
</dbReference>
<dbReference type="PANTHER" id="PTHR30126">
    <property type="entry name" value="HTH-TYPE TRANSCRIPTIONAL REGULATOR"/>
    <property type="match status" value="1"/>
</dbReference>
<dbReference type="InterPro" id="IPR036390">
    <property type="entry name" value="WH_DNA-bd_sf"/>
</dbReference>
<reference evidence="6 7" key="1">
    <citation type="submission" date="2019-04" db="EMBL/GenBank/DDBJ databases">
        <authorList>
            <person name="Jiang L."/>
        </authorList>
    </citation>
    <scope>NUCLEOTIDE SEQUENCE [LARGE SCALE GENOMIC DNA]</scope>
    <source>
        <strain evidence="6 7">YIM 131853</strain>
    </source>
</reference>
<dbReference type="SUPFAM" id="SSF46785">
    <property type="entry name" value="Winged helix' DNA-binding domain"/>
    <property type="match status" value="1"/>
</dbReference>
<dbReference type="Pfam" id="PF03466">
    <property type="entry name" value="LysR_substrate"/>
    <property type="match status" value="1"/>
</dbReference>
<dbReference type="SUPFAM" id="SSF53850">
    <property type="entry name" value="Periplasmic binding protein-like II"/>
    <property type="match status" value="1"/>
</dbReference>
<dbReference type="GO" id="GO:0000976">
    <property type="term" value="F:transcription cis-regulatory region binding"/>
    <property type="evidence" value="ECO:0007669"/>
    <property type="project" value="TreeGrafter"/>
</dbReference>
<gene>
    <name evidence="6" type="ORF">E6C64_00275</name>
</gene>
<dbReference type="InterPro" id="IPR005119">
    <property type="entry name" value="LysR_subst-bd"/>
</dbReference>
<evidence type="ECO:0000259" key="5">
    <source>
        <dbReference type="PROSITE" id="PS50931"/>
    </source>
</evidence>
<proteinExistence type="inferred from homology"/>
<dbReference type="PROSITE" id="PS50931">
    <property type="entry name" value="HTH_LYSR"/>
    <property type="match status" value="1"/>
</dbReference>
<evidence type="ECO:0000256" key="3">
    <source>
        <dbReference type="ARBA" id="ARBA00023125"/>
    </source>
</evidence>
<dbReference type="PANTHER" id="PTHR30126:SF91">
    <property type="entry name" value="LYSR FAMILY TRANSCRIPTIONAL REGULATOR"/>
    <property type="match status" value="1"/>
</dbReference>
<name>A0A4S4FSH1_9MICO</name>
<dbReference type="GO" id="GO:0003700">
    <property type="term" value="F:DNA-binding transcription factor activity"/>
    <property type="evidence" value="ECO:0007669"/>
    <property type="project" value="InterPro"/>
</dbReference>
<dbReference type="InterPro" id="IPR000847">
    <property type="entry name" value="LysR_HTH_N"/>
</dbReference>
<keyword evidence="7" id="KW-1185">Reference proteome</keyword>
<accession>A0A4S4FSH1</accession>
<comment type="caution">
    <text evidence="6">The sequence shown here is derived from an EMBL/GenBank/DDBJ whole genome shotgun (WGS) entry which is preliminary data.</text>
</comment>
<dbReference type="InterPro" id="IPR036388">
    <property type="entry name" value="WH-like_DNA-bd_sf"/>
</dbReference>
<protein>
    <submittedName>
        <fullName evidence="6">LysR family transcriptional regulator</fullName>
    </submittedName>
</protein>
<evidence type="ECO:0000313" key="6">
    <source>
        <dbReference type="EMBL" id="THG32852.1"/>
    </source>
</evidence>
<organism evidence="6 7">
    <name type="scientific">Naasia lichenicola</name>
    <dbReference type="NCBI Taxonomy" id="2565933"/>
    <lineage>
        <taxon>Bacteria</taxon>
        <taxon>Bacillati</taxon>
        <taxon>Actinomycetota</taxon>
        <taxon>Actinomycetes</taxon>
        <taxon>Micrococcales</taxon>
        <taxon>Microbacteriaceae</taxon>
        <taxon>Naasia</taxon>
    </lineage>
</organism>
<keyword evidence="3" id="KW-0238">DNA-binding</keyword>
<evidence type="ECO:0000256" key="4">
    <source>
        <dbReference type="ARBA" id="ARBA00023163"/>
    </source>
</evidence>
<keyword evidence="4" id="KW-0804">Transcription</keyword>